<evidence type="ECO:0000313" key="1">
    <source>
        <dbReference type="EMBL" id="GIE07763.1"/>
    </source>
</evidence>
<reference evidence="1 2" key="1">
    <citation type="submission" date="2021-01" db="EMBL/GenBank/DDBJ databases">
        <title>Whole genome shotgun sequence of Actinoplanes durhamensis NBRC 14914.</title>
        <authorList>
            <person name="Komaki H."/>
            <person name="Tamura T."/>
        </authorList>
    </citation>
    <scope>NUCLEOTIDE SEQUENCE [LARGE SCALE GENOMIC DNA]</scope>
    <source>
        <strain evidence="1 2">NBRC 14914</strain>
    </source>
</reference>
<dbReference type="RefSeq" id="WP_203735599.1">
    <property type="nucleotide sequence ID" value="NZ_BAAATX010000047.1"/>
</dbReference>
<dbReference type="EMBL" id="BOML01000089">
    <property type="protein sequence ID" value="GIE07763.1"/>
    <property type="molecule type" value="Genomic_DNA"/>
</dbReference>
<organism evidence="1 2">
    <name type="scientific">Paractinoplanes durhamensis</name>
    <dbReference type="NCBI Taxonomy" id="113563"/>
    <lineage>
        <taxon>Bacteria</taxon>
        <taxon>Bacillati</taxon>
        <taxon>Actinomycetota</taxon>
        <taxon>Actinomycetes</taxon>
        <taxon>Micromonosporales</taxon>
        <taxon>Micromonosporaceae</taxon>
        <taxon>Paractinoplanes</taxon>
    </lineage>
</organism>
<keyword evidence="2" id="KW-1185">Reference proteome</keyword>
<evidence type="ECO:0000313" key="2">
    <source>
        <dbReference type="Proteomes" id="UP000637628"/>
    </source>
</evidence>
<gene>
    <name evidence="1" type="ORF">Adu01nite_91130</name>
</gene>
<accession>A0ABQ3ZD35</accession>
<comment type="caution">
    <text evidence="1">The sequence shown here is derived from an EMBL/GenBank/DDBJ whole genome shotgun (WGS) entry which is preliminary data.</text>
</comment>
<proteinExistence type="predicted"/>
<dbReference type="Proteomes" id="UP000637628">
    <property type="component" value="Unassembled WGS sequence"/>
</dbReference>
<name>A0ABQ3ZD35_9ACTN</name>
<sequence length="143" mass="15898">MKIENLLAGVQSQAWAVLLRDWDRWLRAGNHPETTRYNYVLAASQLTESTRPALNVSYCLSMLGGLAVSMPIRASSASRKPRDGHTFTLDLEPSDKLTDLSVRATGKRAHLLSELFGQAGAGRTRPMSLARMGWLRPAPRPRR</sequence>
<protein>
    <submittedName>
        <fullName evidence="1">Uncharacterized protein</fullName>
    </submittedName>
</protein>